<dbReference type="SMART" id="SM00275">
    <property type="entry name" value="G_alpha"/>
    <property type="match status" value="1"/>
</dbReference>
<dbReference type="PRINTS" id="PR00318">
    <property type="entry name" value="GPROTEINA"/>
</dbReference>
<dbReference type="Proteomes" id="UP000023152">
    <property type="component" value="Unassembled WGS sequence"/>
</dbReference>
<evidence type="ECO:0000256" key="3">
    <source>
        <dbReference type="ARBA" id="ARBA00023134"/>
    </source>
</evidence>
<keyword evidence="4" id="KW-0807">Transducer</keyword>
<dbReference type="InterPro" id="IPR027417">
    <property type="entry name" value="P-loop_NTPase"/>
</dbReference>
<keyword evidence="2 5" id="KW-0547">Nucleotide-binding</keyword>
<feature type="binding site" evidence="5">
    <location>
        <position position="193"/>
    </location>
    <ligand>
        <name>GTP</name>
        <dbReference type="ChEBI" id="CHEBI:37565"/>
    </ligand>
</feature>
<evidence type="ECO:0000256" key="5">
    <source>
        <dbReference type="PIRSR" id="PIRSR601019-1"/>
    </source>
</evidence>
<sequence>KKYTYSFFFFFEKKNFAHCNQFFFFFLVTLLKNKNKMILYDMILEFELDKTKFKVVDVGGQRNERRKWIHFFDSVTAVLFVVSLSSYNEATFEDEELNSMQDSLQIFDEHLNSEWFQNTAFILFLNKNDVFEERLKETPISVCFSDYTGSQDYDECTKKFYGRECSLNYVRKQFESKNQRPNDREIYVHITQATDSANVKKVFHDVQHIVVNWSLQRC</sequence>
<dbReference type="PANTHER" id="PTHR10218">
    <property type="entry name" value="GTP-BINDING PROTEIN ALPHA SUBUNIT"/>
    <property type="match status" value="1"/>
</dbReference>
<gene>
    <name evidence="6" type="ORF">RFI_21877</name>
</gene>
<protein>
    <submittedName>
        <fullName evidence="6">Guanine nucleotide-binding protein G(I) subunit alpha-like protein</fullName>
    </submittedName>
</protein>
<dbReference type="FunFam" id="3.40.50.300:FF:000720">
    <property type="entry name" value="Guanine nucleotide-binding protein G(k) subunit alpha"/>
    <property type="match status" value="1"/>
</dbReference>
<organism evidence="6 7">
    <name type="scientific">Reticulomyxa filosa</name>
    <dbReference type="NCBI Taxonomy" id="46433"/>
    <lineage>
        <taxon>Eukaryota</taxon>
        <taxon>Sar</taxon>
        <taxon>Rhizaria</taxon>
        <taxon>Retaria</taxon>
        <taxon>Foraminifera</taxon>
        <taxon>Monothalamids</taxon>
        <taxon>Reticulomyxidae</taxon>
        <taxon>Reticulomyxa</taxon>
    </lineage>
</organism>
<accession>X6MPY2</accession>
<dbReference type="GO" id="GO:0007188">
    <property type="term" value="P:adenylate cyclase-modulating G protein-coupled receptor signaling pathway"/>
    <property type="evidence" value="ECO:0007669"/>
    <property type="project" value="TreeGrafter"/>
</dbReference>
<dbReference type="GO" id="GO:0005525">
    <property type="term" value="F:GTP binding"/>
    <property type="evidence" value="ECO:0007669"/>
    <property type="project" value="UniProtKB-KW"/>
</dbReference>
<evidence type="ECO:0000313" key="7">
    <source>
        <dbReference type="Proteomes" id="UP000023152"/>
    </source>
</evidence>
<evidence type="ECO:0000313" key="6">
    <source>
        <dbReference type="EMBL" id="ETO15487.1"/>
    </source>
</evidence>
<dbReference type="GO" id="GO:0046872">
    <property type="term" value="F:metal ion binding"/>
    <property type="evidence" value="ECO:0007669"/>
    <property type="project" value="UniProtKB-KW"/>
</dbReference>
<keyword evidence="1" id="KW-0479">Metal-binding</keyword>
<dbReference type="GO" id="GO:0005834">
    <property type="term" value="C:heterotrimeric G-protein complex"/>
    <property type="evidence" value="ECO:0007669"/>
    <property type="project" value="TreeGrafter"/>
</dbReference>
<comment type="caution">
    <text evidence="6">The sequence shown here is derived from an EMBL/GenBank/DDBJ whole genome shotgun (WGS) entry which is preliminary data.</text>
</comment>
<dbReference type="Pfam" id="PF00503">
    <property type="entry name" value="G-alpha"/>
    <property type="match status" value="1"/>
</dbReference>
<dbReference type="AlphaFoldDB" id="X6MPY2"/>
<dbReference type="Gene3D" id="3.40.50.300">
    <property type="entry name" value="P-loop containing nucleotide triphosphate hydrolases"/>
    <property type="match status" value="1"/>
</dbReference>
<evidence type="ECO:0000256" key="4">
    <source>
        <dbReference type="ARBA" id="ARBA00023224"/>
    </source>
</evidence>
<keyword evidence="3 5" id="KW-0342">GTP-binding</keyword>
<dbReference type="GO" id="GO:0031683">
    <property type="term" value="F:G-protein beta/gamma-subunit complex binding"/>
    <property type="evidence" value="ECO:0007669"/>
    <property type="project" value="InterPro"/>
</dbReference>
<dbReference type="GO" id="GO:0001664">
    <property type="term" value="F:G protein-coupled receptor binding"/>
    <property type="evidence" value="ECO:0007669"/>
    <property type="project" value="TreeGrafter"/>
</dbReference>
<keyword evidence="7" id="KW-1185">Reference proteome</keyword>
<feature type="non-terminal residue" evidence="6">
    <location>
        <position position="1"/>
    </location>
</feature>
<dbReference type="PANTHER" id="PTHR10218:SF302">
    <property type="entry name" value="GUANINE NUCLEOTIDE-BINDING PROTEIN ALPHA-5 SUBUNIT"/>
    <property type="match status" value="1"/>
</dbReference>
<feature type="binding site" evidence="5">
    <location>
        <begin position="126"/>
        <end position="129"/>
    </location>
    <ligand>
        <name>GTP</name>
        <dbReference type="ChEBI" id="CHEBI:37565"/>
    </ligand>
</feature>
<dbReference type="CDD" id="cd00066">
    <property type="entry name" value="G-alpha"/>
    <property type="match status" value="1"/>
</dbReference>
<dbReference type="OrthoDB" id="5817230at2759"/>
<name>X6MPY2_RETFI</name>
<dbReference type="GO" id="GO:0003924">
    <property type="term" value="F:GTPase activity"/>
    <property type="evidence" value="ECO:0007669"/>
    <property type="project" value="InterPro"/>
</dbReference>
<feature type="binding site" evidence="5">
    <location>
        <begin position="57"/>
        <end position="61"/>
    </location>
    <ligand>
        <name>GTP</name>
        <dbReference type="ChEBI" id="CHEBI:37565"/>
    </ligand>
</feature>
<dbReference type="PROSITE" id="PS51882">
    <property type="entry name" value="G_ALPHA"/>
    <property type="match status" value="1"/>
</dbReference>
<proteinExistence type="predicted"/>
<dbReference type="OMA" id="SNSEFYH"/>
<dbReference type="InterPro" id="IPR001019">
    <property type="entry name" value="Gprotein_alpha_su"/>
</dbReference>
<dbReference type="GO" id="GO:0005737">
    <property type="term" value="C:cytoplasm"/>
    <property type="evidence" value="ECO:0007669"/>
    <property type="project" value="TreeGrafter"/>
</dbReference>
<dbReference type="EMBL" id="ASPP01019073">
    <property type="protein sequence ID" value="ETO15487.1"/>
    <property type="molecule type" value="Genomic_DNA"/>
</dbReference>
<evidence type="ECO:0000256" key="2">
    <source>
        <dbReference type="ARBA" id="ARBA00022741"/>
    </source>
</evidence>
<dbReference type="SUPFAM" id="SSF52540">
    <property type="entry name" value="P-loop containing nucleoside triphosphate hydrolases"/>
    <property type="match status" value="1"/>
</dbReference>
<evidence type="ECO:0000256" key="1">
    <source>
        <dbReference type="ARBA" id="ARBA00022723"/>
    </source>
</evidence>
<reference evidence="6 7" key="1">
    <citation type="journal article" date="2013" name="Curr. Biol.">
        <title>The Genome of the Foraminiferan Reticulomyxa filosa.</title>
        <authorList>
            <person name="Glockner G."/>
            <person name="Hulsmann N."/>
            <person name="Schleicher M."/>
            <person name="Noegel A.A."/>
            <person name="Eichinger L."/>
            <person name="Gallinger C."/>
            <person name="Pawlowski J."/>
            <person name="Sierra R."/>
            <person name="Euteneuer U."/>
            <person name="Pillet L."/>
            <person name="Moustafa A."/>
            <person name="Platzer M."/>
            <person name="Groth M."/>
            <person name="Szafranski K."/>
            <person name="Schliwa M."/>
        </authorList>
    </citation>
    <scope>NUCLEOTIDE SEQUENCE [LARGE SCALE GENOMIC DNA]</scope>
</reference>